<dbReference type="GO" id="GO:0005829">
    <property type="term" value="C:cytosol"/>
    <property type="evidence" value="ECO:0007669"/>
    <property type="project" value="TreeGrafter"/>
</dbReference>
<dbReference type="SUPFAM" id="SSF53335">
    <property type="entry name" value="S-adenosyl-L-methionine-dependent methyltransferases"/>
    <property type="match status" value="1"/>
</dbReference>
<comment type="caution">
    <text evidence="6">Lacks conserved residue(s) required for the propagation of feature annotation.</text>
</comment>
<evidence type="ECO:0000256" key="6">
    <source>
        <dbReference type="HAMAP-Rule" id="MF_00074"/>
    </source>
</evidence>
<comment type="similarity">
    <text evidence="6">Belongs to the methyltransferase superfamily. RNA methyltransferase RsmG family.</text>
</comment>
<dbReference type="NCBIfam" id="TIGR00138">
    <property type="entry name" value="rsmG_gidB"/>
    <property type="match status" value="1"/>
</dbReference>
<dbReference type="Gene3D" id="3.40.50.150">
    <property type="entry name" value="Vaccinia Virus protein VP39"/>
    <property type="match status" value="1"/>
</dbReference>
<sequence length="207" mass="23274">MEILLKYFADFTPAQLQQFAALQDLYTDWNSKINVISRKDMDGLYEKHVLHSLSIAAFIEFNPGTQVIDIGTGGGFPGIPLAIFFPEVEFLLVDSIGKKLKVVNGIAEAIGLKNVTTQHTRAEDIKTRKFDFAVSRAVAPLKDLWTWSKPLLKKGGQQEMPNGLICLKGGDLTVEIFESDVRPRMVAIQNIFREESFKDKHLLHVSR</sequence>
<dbReference type="AlphaFoldDB" id="A0A8J8FFP6"/>
<dbReference type="Pfam" id="PF02527">
    <property type="entry name" value="GidB"/>
    <property type="match status" value="1"/>
</dbReference>
<dbReference type="PANTHER" id="PTHR31760">
    <property type="entry name" value="S-ADENOSYL-L-METHIONINE-DEPENDENT METHYLTRANSFERASES SUPERFAMILY PROTEIN"/>
    <property type="match status" value="1"/>
</dbReference>
<keyword evidence="8" id="KW-1185">Reference proteome</keyword>
<evidence type="ECO:0000256" key="4">
    <source>
        <dbReference type="ARBA" id="ARBA00022679"/>
    </source>
</evidence>
<dbReference type="InterPro" id="IPR029063">
    <property type="entry name" value="SAM-dependent_MTases_sf"/>
</dbReference>
<dbReference type="HAMAP" id="MF_00074">
    <property type="entry name" value="16SrRNA_methyltr_G"/>
    <property type="match status" value="1"/>
</dbReference>
<evidence type="ECO:0000256" key="1">
    <source>
        <dbReference type="ARBA" id="ARBA00022490"/>
    </source>
</evidence>
<proteinExistence type="inferred from homology"/>
<feature type="binding site" evidence="6">
    <location>
        <position position="71"/>
    </location>
    <ligand>
        <name>S-adenosyl-L-methionine</name>
        <dbReference type="ChEBI" id="CHEBI:59789"/>
    </ligand>
</feature>
<comment type="caution">
    <text evidence="7">The sequence shown here is derived from an EMBL/GenBank/DDBJ whole genome shotgun (WGS) entry which is preliminary data.</text>
</comment>
<dbReference type="PIRSF" id="PIRSF003078">
    <property type="entry name" value="GidB"/>
    <property type="match status" value="1"/>
</dbReference>
<dbReference type="GO" id="GO:0070043">
    <property type="term" value="F:rRNA (guanine-N7-)-methyltransferase activity"/>
    <property type="evidence" value="ECO:0007669"/>
    <property type="project" value="UniProtKB-UniRule"/>
</dbReference>
<feature type="binding site" evidence="6">
    <location>
        <position position="76"/>
    </location>
    <ligand>
        <name>S-adenosyl-L-methionine</name>
        <dbReference type="ChEBI" id="CHEBI:59789"/>
    </ligand>
</feature>
<keyword evidence="1 6" id="KW-0963">Cytoplasm</keyword>
<evidence type="ECO:0000313" key="8">
    <source>
        <dbReference type="Proteomes" id="UP000598971"/>
    </source>
</evidence>
<dbReference type="PANTHER" id="PTHR31760:SF0">
    <property type="entry name" value="S-ADENOSYL-L-METHIONINE-DEPENDENT METHYLTRANSFERASES SUPERFAMILY PROTEIN"/>
    <property type="match status" value="1"/>
</dbReference>
<dbReference type="EMBL" id="WHPF01000007">
    <property type="protein sequence ID" value="NNV56078.1"/>
    <property type="molecule type" value="Genomic_DNA"/>
</dbReference>
<comment type="function">
    <text evidence="6">Specifically methylates the N7 position of a guanine in 16S rRNA.</text>
</comment>
<comment type="subcellular location">
    <subcellularLocation>
        <location evidence="6">Cytoplasm</location>
    </subcellularLocation>
</comment>
<dbReference type="InterPro" id="IPR003682">
    <property type="entry name" value="rRNA_ssu_MeTfrase_G"/>
</dbReference>
<keyword evidence="3 6" id="KW-0489">Methyltransferase</keyword>
<evidence type="ECO:0000256" key="2">
    <source>
        <dbReference type="ARBA" id="ARBA00022552"/>
    </source>
</evidence>
<keyword evidence="2 6" id="KW-0698">rRNA processing</keyword>
<evidence type="ECO:0000256" key="3">
    <source>
        <dbReference type="ARBA" id="ARBA00022603"/>
    </source>
</evidence>
<dbReference type="RefSeq" id="WP_171608015.1">
    <property type="nucleotide sequence ID" value="NZ_WHPF01000007.1"/>
</dbReference>
<organism evidence="7 8">
    <name type="scientific">Limnovirga soli</name>
    <dbReference type="NCBI Taxonomy" id="2656915"/>
    <lineage>
        <taxon>Bacteria</taxon>
        <taxon>Pseudomonadati</taxon>
        <taxon>Bacteroidota</taxon>
        <taxon>Chitinophagia</taxon>
        <taxon>Chitinophagales</taxon>
        <taxon>Chitinophagaceae</taxon>
        <taxon>Limnovirga</taxon>
    </lineage>
</organism>
<keyword evidence="5 6" id="KW-0949">S-adenosyl-L-methionine</keyword>
<evidence type="ECO:0000256" key="5">
    <source>
        <dbReference type="ARBA" id="ARBA00022691"/>
    </source>
</evidence>
<reference evidence="7" key="1">
    <citation type="submission" date="2019-10" db="EMBL/GenBank/DDBJ databases">
        <title>Draft genome sequence of Panacibacter sp. KCS-6.</title>
        <authorList>
            <person name="Yim K.J."/>
        </authorList>
    </citation>
    <scope>NUCLEOTIDE SEQUENCE</scope>
    <source>
        <strain evidence="7">KCS-6</strain>
    </source>
</reference>
<protein>
    <recommendedName>
        <fullName evidence="6">Ribosomal RNA small subunit methyltransferase G</fullName>
        <ecNumber evidence="6">2.1.1.-</ecNumber>
    </recommendedName>
    <alternativeName>
        <fullName evidence="6">16S rRNA 7-methylguanosine methyltransferase</fullName>
        <shortName evidence="6">16S rRNA m7G methyltransferase</shortName>
    </alternativeName>
</protein>
<dbReference type="EC" id="2.1.1.-" evidence="6"/>
<dbReference type="Proteomes" id="UP000598971">
    <property type="component" value="Unassembled WGS sequence"/>
</dbReference>
<keyword evidence="4 6" id="KW-0808">Transferase</keyword>
<evidence type="ECO:0000313" key="7">
    <source>
        <dbReference type="EMBL" id="NNV56078.1"/>
    </source>
</evidence>
<feature type="binding site" evidence="6">
    <location>
        <position position="136"/>
    </location>
    <ligand>
        <name>S-adenosyl-L-methionine</name>
        <dbReference type="ChEBI" id="CHEBI:59789"/>
    </ligand>
</feature>
<name>A0A8J8FFP6_9BACT</name>
<feature type="binding site" evidence="6">
    <location>
        <begin position="122"/>
        <end position="123"/>
    </location>
    <ligand>
        <name>S-adenosyl-L-methionine</name>
        <dbReference type="ChEBI" id="CHEBI:59789"/>
    </ligand>
</feature>
<gene>
    <name evidence="6 7" type="primary">rsmG</name>
    <name evidence="7" type="ORF">GD597_11460</name>
</gene>
<accession>A0A8J8FFP6</accession>